<dbReference type="Pfam" id="PF13302">
    <property type="entry name" value="Acetyltransf_3"/>
    <property type="match status" value="1"/>
</dbReference>
<dbReference type="SUPFAM" id="SSF55729">
    <property type="entry name" value="Acyl-CoA N-acyltransferases (Nat)"/>
    <property type="match status" value="1"/>
</dbReference>
<keyword evidence="1" id="KW-0808">Transferase</keyword>
<keyword evidence="6" id="KW-1185">Reference proteome</keyword>
<dbReference type="InterPro" id="IPR016181">
    <property type="entry name" value="Acyl_CoA_acyltransferase"/>
</dbReference>
<name>A0ABM9AZW3_9BACT</name>
<dbReference type="Proteomes" id="UP000837803">
    <property type="component" value="Unassembled WGS sequence"/>
</dbReference>
<dbReference type="Gene3D" id="3.40.630.30">
    <property type="match status" value="1"/>
</dbReference>
<gene>
    <name evidence="5" type="ORF">LEM8419_01197</name>
</gene>
<evidence type="ECO:0000256" key="1">
    <source>
        <dbReference type="ARBA" id="ARBA00022679"/>
    </source>
</evidence>
<dbReference type="InterPro" id="IPR000182">
    <property type="entry name" value="GNAT_dom"/>
</dbReference>
<dbReference type="PANTHER" id="PTHR43792">
    <property type="entry name" value="GNAT FAMILY, PUTATIVE (AFU_ORTHOLOGUE AFUA_3G00765)-RELATED-RELATED"/>
    <property type="match status" value="1"/>
</dbReference>
<reference evidence="5" key="1">
    <citation type="submission" date="2021-12" db="EMBL/GenBank/DDBJ databases">
        <authorList>
            <person name="Rodrigo-Torres L."/>
            <person name="Arahal R. D."/>
            <person name="Lucena T."/>
        </authorList>
    </citation>
    <scope>NUCLEOTIDE SEQUENCE</scope>
    <source>
        <strain evidence="5">CECT 8419</strain>
    </source>
</reference>
<evidence type="ECO:0000313" key="6">
    <source>
        <dbReference type="Proteomes" id="UP000837803"/>
    </source>
</evidence>
<dbReference type="PANTHER" id="PTHR43792:SF8">
    <property type="entry name" value="[RIBOSOMAL PROTEIN US5]-ALANINE N-ACETYLTRANSFERASE"/>
    <property type="match status" value="1"/>
</dbReference>
<organism evidence="5 6">
    <name type="scientific">Neolewinella maritima</name>
    <dbReference type="NCBI Taxonomy" id="1383882"/>
    <lineage>
        <taxon>Bacteria</taxon>
        <taxon>Pseudomonadati</taxon>
        <taxon>Bacteroidota</taxon>
        <taxon>Saprospiria</taxon>
        <taxon>Saprospirales</taxon>
        <taxon>Lewinellaceae</taxon>
        <taxon>Neolewinella</taxon>
    </lineage>
</organism>
<dbReference type="InterPro" id="IPR051531">
    <property type="entry name" value="N-acetyltransferase"/>
</dbReference>
<protein>
    <recommendedName>
        <fullName evidence="4">N-acetyltransferase domain-containing protein</fullName>
    </recommendedName>
</protein>
<dbReference type="EMBL" id="CAKLPZ010000001">
    <property type="protein sequence ID" value="CAH0999977.1"/>
    <property type="molecule type" value="Genomic_DNA"/>
</dbReference>
<sequence length="187" mass="20596">MLPEQLITDRLLLSPPALADASAIIALANDPLIAEMTLAIPSPYGEADAVQFLHLVNTARKTETGFIYAIRSPEQRSFMGAVGLHLHKKYGHAEIGYWIGAPHRGQGYVAEAVGAVIDAGFGYTELQRIHAIHRIDNAASGGVLLHNRMTLEATLDDYMVKNGIPQTVRSYRILRPEWEARRTQKAN</sequence>
<dbReference type="RefSeq" id="WP_238750106.1">
    <property type="nucleotide sequence ID" value="NZ_CAKLPZ010000001.1"/>
</dbReference>
<evidence type="ECO:0000256" key="3">
    <source>
        <dbReference type="ARBA" id="ARBA00038502"/>
    </source>
</evidence>
<keyword evidence="2" id="KW-0012">Acyltransferase</keyword>
<evidence type="ECO:0000259" key="4">
    <source>
        <dbReference type="Pfam" id="PF13302"/>
    </source>
</evidence>
<accession>A0ABM9AZW3</accession>
<comment type="similarity">
    <text evidence="3">Belongs to the acetyltransferase family. RimJ subfamily.</text>
</comment>
<evidence type="ECO:0000256" key="2">
    <source>
        <dbReference type="ARBA" id="ARBA00023315"/>
    </source>
</evidence>
<evidence type="ECO:0000313" key="5">
    <source>
        <dbReference type="EMBL" id="CAH0999977.1"/>
    </source>
</evidence>
<comment type="caution">
    <text evidence="5">The sequence shown here is derived from an EMBL/GenBank/DDBJ whole genome shotgun (WGS) entry which is preliminary data.</text>
</comment>
<feature type="domain" description="N-acetyltransferase" evidence="4">
    <location>
        <begin position="10"/>
        <end position="149"/>
    </location>
</feature>
<proteinExistence type="inferred from homology"/>